<dbReference type="CDD" id="cd03062">
    <property type="entry name" value="TRX_Fd_Sucrase"/>
    <property type="match status" value="1"/>
</dbReference>
<dbReference type="SUPFAM" id="SSF52833">
    <property type="entry name" value="Thioredoxin-like"/>
    <property type="match status" value="1"/>
</dbReference>
<comment type="similarity">
    <text evidence="1">Belongs to the AIM32 family.</text>
</comment>
<proteinExistence type="inferred from homology"/>
<accession>A0A232LNG7</accession>
<keyword evidence="4" id="KW-1185">Reference proteome</keyword>
<reference evidence="3 4" key="1">
    <citation type="journal article" date="2015" name="Environ. Microbiol.">
        <title>Metagenome sequence of Elaphomyces granulatus from sporocarp tissue reveals Ascomycota ectomycorrhizal fingerprints of genome expansion and a Proteobacteria-rich microbiome.</title>
        <authorList>
            <person name="Quandt C.A."/>
            <person name="Kohler A."/>
            <person name="Hesse C.N."/>
            <person name="Sharpton T.J."/>
            <person name="Martin F."/>
            <person name="Spatafora J.W."/>
        </authorList>
    </citation>
    <scope>NUCLEOTIDE SEQUENCE [LARGE SCALE GENOMIC DNA]</scope>
    <source>
        <strain evidence="3 4">OSC145934</strain>
    </source>
</reference>
<dbReference type="PANTHER" id="PTHR31902">
    <property type="entry name" value="ACTIN PATCHES DISTAL PROTEIN 1"/>
    <property type="match status" value="1"/>
</dbReference>
<sequence>MFKLEGPFPHAREWGMGMVRQRRRPQLLPQPTSRRFSFNLGGFERDATWMSNSSSLQQQRKQVLPKAFLTTGSLAGPVRSLSAISVTATCPEPTCECAPTPTPLMPDGLSIDTVHPLNGTMAAYTQQVVIATGRPDWTSRIEEDGQGESWGALARGLKGLLGRGGKYADPYNNFLITNSSFAPAVVTSRNSASAFLFPSFKYVPSIPVDITSAPSTNPQNVDLSMFVRAMLLPRQLHDAHSVLPESKRAEMTGDPELAVRFPNTLDIKHSPTILICGHGGRDKRCGVIGPILETEFRRVLQRKGFDTEMGIGDKEDGQGHVNIALISHIGGHKYAGNVIFYIPPRMVTPSAGPSPLAGKGIWYGRVEPKHIEGIVDETILRGSVVADHFRGGIGMNGELYRL</sequence>
<dbReference type="EMBL" id="NPHW01006573">
    <property type="protein sequence ID" value="OXV05695.1"/>
    <property type="molecule type" value="Genomic_DNA"/>
</dbReference>
<dbReference type="InterPro" id="IPR009737">
    <property type="entry name" value="Aim32/Apd1-like"/>
</dbReference>
<evidence type="ECO:0000256" key="2">
    <source>
        <dbReference type="ARBA" id="ARBA00040895"/>
    </source>
</evidence>
<protein>
    <recommendedName>
        <fullName evidence="2">Altered inheritance of mitochondria protein 32</fullName>
    </recommendedName>
</protein>
<dbReference type="PANTHER" id="PTHR31902:SF7">
    <property type="entry name" value="ALTERED INHERITANCE OF MITOCHONDRIA PROTEIN 32"/>
    <property type="match status" value="1"/>
</dbReference>
<dbReference type="Gene3D" id="3.40.30.10">
    <property type="entry name" value="Glutaredoxin"/>
    <property type="match status" value="1"/>
</dbReference>
<dbReference type="AlphaFoldDB" id="A0A232LNG7"/>
<dbReference type="InterPro" id="IPR036249">
    <property type="entry name" value="Thioredoxin-like_sf"/>
</dbReference>
<organism evidence="3 4">
    <name type="scientific">Elaphomyces granulatus</name>
    <dbReference type="NCBI Taxonomy" id="519963"/>
    <lineage>
        <taxon>Eukaryota</taxon>
        <taxon>Fungi</taxon>
        <taxon>Dikarya</taxon>
        <taxon>Ascomycota</taxon>
        <taxon>Pezizomycotina</taxon>
        <taxon>Eurotiomycetes</taxon>
        <taxon>Eurotiomycetidae</taxon>
        <taxon>Eurotiales</taxon>
        <taxon>Elaphomycetaceae</taxon>
        <taxon>Elaphomyces</taxon>
    </lineage>
</organism>
<evidence type="ECO:0000313" key="4">
    <source>
        <dbReference type="Proteomes" id="UP000243515"/>
    </source>
</evidence>
<dbReference type="Pfam" id="PF06999">
    <property type="entry name" value="Suc_Fer-like"/>
    <property type="match status" value="1"/>
</dbReference>
<name>A0A232LNG7_9EURO</name>
<gene>
    <name evidence="3" type="ORF">Egran_06537</name>
</gene>
<evidence type="ECO:0000313" key="3">
    <source>
        <dbReference type="EMBL" id="OXV05695.1"/>
    </source>
</evidence>
<comment type="caution">
    <text evidence="3">The sequence shown here is derived from an EMBL/GenBank/DDBJ whole genome shotgun (WGS) entry which is preliminary data.</text>
</comment>
<dbReference type="OrthoDB" id="10253744at2759"/>
<evidence type="ECO:0000256" key="1">
    <source>
        <dbReference type="ARBA" id="ARBA00038208"/>
    </source>
</evidence>
<dbReference type="Proteomes" id="UP000243515">
    <property type="component" value="Unassembled WGS sequence"/>
</dbReference>